<proteinExistence type="predicted"/>
<evidence type="ECO:0000313" key="1">
    <source>
        <dbReference type="EMBL" id="GBP19195.1"/>
    </source>
</evidence>
<dbReference type="AlphaFoldDB" id="A0A4C1TYR1"/>
<name>A0A4C1TYR1_EUMVA</name>
<dbReference type="EMBL" id="BGZK01000105">
    <property type="protein sequence ID" value="GBP19195.1"/>
    <property type="molecule type" value="Genomic_DNA"/>
</dbReference>
<comment type="caution">
    <text evidence="1">The sequence shown here is derived from an EMBL/GenBank/DDBJ whole genome shotgun (WGS) entry which is preliminary data.</text>
</comment>
<organism evidence="1 2">
    <name type="scientific">Eumeta variegata</name>
    <name type="common">Bagworm moth</name>
    <name type="synonym">Eumeta japonica</name>
    <dbReference type="NCBI Taxonomy" id="151549"/>
    <lineage>
        <taxon>Eukaryota</taxon>
        <taxon>Metazoa</taxon>
        <taxon>Ecdysozoa</taxon>
        <taxon>Arthropoda</taxon>
        <taxon>Hexapoda</taxon>
        <taxon>Insecta</taxon>
        <taxon>Pterygota</taxon>
        <taxon>Neoptera</taxon>
        <taxon>Endopterygota</taxon>
        <taxon>Lepidoptera</taxon>
        <taxon>Glossata</taxon>
        <taxon>Ditrysia</taxon>
        <taxon>Tineoidea</taxon>
        <taxon>Psychidae</taxon>
        <taxon>Oiketicinae</taxon>
        <taxon>Eumeta</taxon>
    </lineage>
</organism>
<gene>
    <name evidence="1" type="ORF">EVAR_11517_1</name>
</gene>
<dbReference type="Proteomes" id="UP000299102">
    <property type="component" value="Unassembled WGS sequence"/>
</dbReference>
<protein>
    <submittedName>
        <fullName evidence="1">Uncharacterized protein</fullName>
    </submittedName>
</protein>
<reference evidence="1 2" key="1">
    <citation type="journal article" date="2019" name="Commun. Biol.">
        <title>The bagworm genome reveals a unique fibroin gene that provides high tensile strength.</title>
        <authorList>
            <person name="Kono N."/>
            <person name="Nakamura H."/>
            <person name="Ohtoshi R."/>
            <person name="Tomita M."/>
            <person name="Numata K."/>
            <person name="Arakawa K."/>
        </authorList>
    </citation>
    <scope>NUCLEOTIDE SEQUENCE [LARGE SCALE GENOMIC DNA]</scope>
</reference>
<dbReference type="SUPFAM" id="SSF56672">
    <property type="entry name" value="DNA/RNA polymerases"/>
    <property type="match status" value="1"/>
</dbReference>
<dbReference type="STRING" id="151549.A0A4C1TYR1"/>
<dbReference type="GO" id="GO:0071897">
    <property type="term" value="P:DNA biosynthetic process"/>
    <property type="evidence" value="ECO:0007669"/>
    <property type="project" value="UniProtKB-ARBA"/>
</dbReference>
<dbReference type="PANTHER" id="PTHR47331">
    <property type="entry name" value="PHD-TYPE DOMAIN-CONTAINING PROTEIN"/>
    <property type="match status" value="1"/>
</dbReference>
<keyword evidence="2" id="KW-1185">Reference proteome</keyword>
<evidence type="ECO:0000313" key="2">
    <source>
        <dbReference type="Proteomes" id="UP000299102"/>
    </source>
</evidence>
<dbReference type="OrthoDB" id="10051210at2759"/>
<sequence length="204" mass="23455">MIRQYIDIDDTATPHLPRMYSEDARALRLLKRPHGAHTAGILYRFRERRFAATTDIEEMFLQIRLTEADQPEQMFLWRENSNEPPRAYKMRAMLFNATGSPFLMHRVRNKNVREYASEYLETADVICNSHCMEAWKNSVDTAKAVVALVKDLKYVHAQAKFNLLGWSSNREQVQATMGSGDQHEASAVLLGTKSEYQSKSLGLL</sequence>
<dbReference type="InterPro" id="IPR043502">
    <property type="entry name" value="DNA/RNA_pol_sf"/>
</dbReference>
<accession>A0A4C1TYR1</accession>